<dbReference type="Proteomes" id="UP000280434">
    <property type="component" value="Unassembled WGS sequence"/>
</dbReference>
<dbReference type="GO" id="GO:0045892">
    <property type="term" value="P:negative regulation of DNA-templated transcription"/>
    <property type="evidence" value="ECO:0007669"/>
    <property type="project" value="InterPro"/>
</dbReference>
<dbReference type="InterPro" id="IPR001387">
    <property type="entry name" value="Cro/C1-type_HTH"/>
</dbReference>
<name>A0A494XQR4_9BURK</name>
<protein>
    <submittedName>
        <fullName evidence="2">Helix-turn-helix domain-containing protein</fullName>
    </submittedName>
</protein>
<feature type="domain" description="HTH cro/C1-type" evidence="1">
    <location>
        <begin position="26"/>
        <end position="69"/>
    </location>
</feature>
<evidence type="ECO:0000313" key="3">
    <source>
        <dbReference type="Proteomes" id="UP000280434"/>
    </source>
</evidence>
<dbReference type="PROSITE" id="PS50943">
    <property type="entry name" value="HTH_CROC1"/>
    <property type="match status" value="1"/>
</dbReference>
<proteinExistence type="predicted"/>
<dbReference type="GO" id="GO:0003677">
    <property type="term" value="F:DNA binding"/>
    <property type="evidence" value="ECO:0007669"/>
    <property type="project" value="InterPro"/>
</dbReference>
<keyword evidence="3" id="KW-1185">Reference proteome</keyword>
<dbReference type="AlphaFoldDB" id="A0A494XQR4"/>
<dbReference type="EMBL" id="RBZV01000002">
    <property type="protein sequence ID" value="RKP50519.1"/>
    <property type="molecule type" value="Genomic_DNA"/>
</dbReference>
<dbReference type="OrthoDB" id="9021722at2"/>
<dbReference type="Gene3D" id="1.10.260.40">
    <property type="entry name" value="lambda repressor-like DNA-binding domains"/>
    <property type="match status" value="1"/>
</dbReference>
<reference evidence="2 3" key="1">
    <citation type="submission" date="2018-10" db="EMBL/GenBank/DDBJ databases">
        <title>Paraburkholderia sp. 7MK8-2, isolated from soil.</title>
        <authorList>
            <person name="Gao Z.-H."/>
            <person name="Qiu L.-H."/>
        </authorList>
    </citation>
    <scope>NUCLEOTIDE SEQUENCE [LARGE SCALE GENOMIC DNA]</scope>
    <source>
        <strain evidence="2 3">7MK8-2</strain>
    </source>
</reference>
<comment type="caution">
    <text evidence="2">The sequence shown here is derived from an EMBL/GenBank/DDBJ whole genome shotgun (WGS) entry which is preliminary data.</text>
</comment>
<accession>A0A494XQR4</accession>
<dbReference type="Pfam" id="PF07022">
    <property type="entry name" value="Phage_CI_repr"/>
    <property type="match status" value="1"/>
</dbReference>
<dbReference type="InterPro" id="IPR010982">
    <property type="entry name" value="Lambda_DNA-bd_dom_sf"/>
</dbReference>
<dbReference type="SUPFAM" id="SSF47413">
    <property type="entry name" value="lambda repressor-like DNA-binding domains"/>
    <property type="match status" value="1"/>
</dbReference>
<gene>
    <name evidence="2" type="ORF">D7S89_05280</name>
</gene>
<evidence type="ECO:0000259" key="1">
    <source>
        <dbReference type="PROSITE" id="PS50943"/>
    </source>
</evidence>
<sequence length="131" mass="14489">MKMFVDRLMAAVAAYESATGRKLLKKELAEAAGVSSAAVSLWYKGTTQSLKADPVLRLANFLGVRAEWLSEGRGPMKDDELADFFGEPTPYQKKYERASKAVQAAADALLDLPAEKQREAVNYIEYLANKR</sequence>
<organism evidence="2 3">
    <name type="scientific">Trinickia fusca</name>
    <dbReference type="NCBI Taxonomy" id="2419777"/>
    <lineage>
        <taxon>Bacteria</taxon>
        <taxon>Pseudomonadati</taxon>
        <taxon>Pseudomonadota</taxon>
        <taxon>Betaproteobacteria</taxon>
        <taxon>Burkholderiales</taxon>
        <taxon>Burkholderiaceae</taxon>
        <taxon>Trinickia</taxon>
    </lineage>
</organism>
<dbReference type="InterPro" id="IPR010744">
    <property type="entry name" value="Phage_CI_N"/>
</dbReference>
<dbReference type="RefSeq" id="WP_121276358.1">
    <property type="nucleotide sequence ID" value="NZ_RBZV01000002.1"/>
</dbReference>
<evidence type="ECO:0000313" key="2">
    <source>
        <dbReference type="EMBL" id="RKP50519.1"/>
    </source>
</evidence>
<dbReference type="CDD" id="cd00093">
    <property type="entry name" value="HTH_XRE"/>
    <property type="match status" value="1"/>
</dbReference>